<dbReference type="InterPro" id="IPR013131">
    <property type="entry name" value="Mannitol_DH_N"/>
</dbReference>
<evidence type="ECO:0000313" key="7">
    <source>
        <dbReference type="Proteomes" id="UP000316609"/>
    </source>
</evidence>
<dbReference type="Pfam" id="PF08125">
    <property type="entry name" value="Mannitol_dh_C"/>
    <property type="match status" value="1"/>
</dbReference>
<keyword evidence="2" id="KW-0520">NAD</keyword>
<dbReference type="EMBL" id="VBOY01000109">
    <property type="protein sequence ID" value="TMQ63395.1"/>
    <property type="molecule type" value="Genomic_DNA"/>
</dbReference>
<evidence type="ECO:0000256" key="2">
    <source>
        <dbReference type="ARBA" id="ARBA00023027"/>
    </source>
</evidence>
<dbReference type="PANTHER" id="PTHR30524">
    <property type="entry name" value="MANNITOL-1-PHOSPHATE 5-DEHYDROGENASE"/>
    <property type="match status" value="1"/>
</dbReference>
<dbReference type="GO" id="GO:0019592">
    <property type="term" value="P:mannitol catabolic process"/>
    <property type="evidence" value="ECO:0007669"/>
    <property type="project" value="TreeGrafter"/>
</dbReference>
<dbReference type="InterPro" id="IPR036291">
    <property type="entry name" value="NAD(P)-bd_dom_sf"/>
</dbReference>
<dbReference type="InterPro" id="IPR013328">
    <property type="entry name" value="6PGD_dom2"/>
</dbReference>
<feature type="compositionally biased region" description="Gly residues" evidence="3">
    <location>
        <begin position="404"/>
        <end position="413"/>
    </location>
</feature>
<sequence>MKAVVIGPGRIGAGFAGQALRESGYEVVFLARNPIIARHLDRVRRYRLNLSDGGRPKEVEVAPVRAVCTSERERAADEIATADIVVTAVGAANLRDVAPLIAAGLRQRAAPTNVLAFENMRNASRRLRDVVMERLREQRPAVDHGFAGALVERVVAKRCGDPGADEPLVFVGETSTAFRVDRAGLVAPLPRIRGMILTDPYEAWVKRKLYTYSAGHVTAAYLGYLKGYHYIHSAIRDREIRAAVLAAMAEGQRGLAAHYGPEISGEKGALLEIISRFDNAALCDRIERVGRDPKRKLGASERLVGAAHLAEQAGVPPRNLALAAAAALCFMEPDDPSAAELEREIETKGPEKTIHRVCGLRPDRGLGKLVSEDSKRLLDGRNGGGLLLSLSAYLWSSWDGQPGRNGNGTGGRHGAANAAGTNGTEAPSEENQAESAPTPMTPPARRWAAS</sequence>
<gene>
    <name evidence="6" type="ORF">E6K78_10605</name>
</gene>
<dbReference type="SUPFAM" id="SSF48179">
    <property type="entry name" value="6-phosphogluconate dehydrogenase C-terminal domain-like"/>
    <property type="match status" value="1"/>
</dbReference>
<dbReference type="Pfam" id="PF01232">
    <property type="entry name" value="Mannitol_dh"/>
    <property type="match status" value="1"/>
</dbReference>
<evidence type="ECO:0000259" key="5">
    <source>
        <dbReference type="Pfam" id="PF08125"/>
    </source>
</evidence>
<dbReference type="Gene3D" id="1.10.1040.10">
    <property type="entry name" value="N-(1-d-carboxylethyl)-l-norvaline Dehydrogenase, domain 2"/>
    <property type="match status" value="1"/>
</dbReference>
<proteinExistence type="predicted"/>
<evidence type="ECO:0000259" key="4">
    <source>
        <dbReference type="Pfam" id="PF01232"/>
    </source>
</evidence>
<protein>
    <submittedName>
        <fullName evidence="6">Uncharacterized protein</fullName>
    </submittedName>
</protein>
<organism evidence="6 7">
    <name type="scientific">Eiseniibacteriota bacterium</name>
    <dbReference type="NCBI Taxonomy" id="2212470"/>
    <lineage>
        <taxon>Bacteria</taxon>
        <taxon>Candidatus Eiseniibacteriota</taxon>
    </lineage>
</organism>
<dbReference type="Proteomes" id="UP000316609">
    <property type="component" value="Unassembled WGS sequence"/>
</dbReference>
<name>A0A538TIF2_UNCEI</name>
<dbReference type="GO" id="GO:0005829">
    <property type="term" value="C:cytosol"/>
    <property type="evidence" value="ECO:0007669"/>
    <property type="project" value="TreeGrafter"/>
</dbReference>
<evidence type="ECO:0000256" key="3">
    <source>
        <dbReference type="SAM" id="MobiDB-lite"/>
    </source>
</evidence>
<feature type="domain" description="Mannitol dehydrogenase C-terminal" evidence="5">
    <location>
        <begin position="202"/>
        <end position="342"/>
    </location>
</feature>
<evidence type="ECO:0000256" key="1">
    <source>
        <dbReference type="ARBA" id="ARBA00023002"/>
    </source>
</evidence>
<keyword evidence="1" id="KW-0560">Oxidoreductase</keyword>
<reference evidence="6 7" key="1">
    <citation type="journal article" date="2019" name="Nat. Microbiol.">
        <title>Mediterranean grassland soil C-N compound turnover is dependent on rainfall and depth, and is mediated by genomically divergent microorganisms.</title>
        <authorList>
            <person name="Diamond S."/>
            <person name="Andeer P.F."/>
            <person name="Li Z."/>
            <person name="Crits-Christoph A."/>
            <person name="Burstein D."/>
            <person name="Anantharaman K."/>
            <person name="Lane K.R."/>
            <person name="Thomas B.C."/>
            <person name="Pan C."/>
            <person name="Northen T.R."/>
            <person name="Banfield J.F."/>
        </authorList>
    </citation>
    <scope>NUCLEOTIDE SEQUENCE [LARGE SCALE GENOMIC DNA]</scope>
    <source>
        <strain evidence="6">WS_8</strain>
    </source>
</reference>
<dbReference type="InterPro" id="IPR013118">
    <property type="entry name" value="Mannitol_DH_C"/>
</dbReference>
<comment type="caution">
    <text evidence="6">The sequence shown here is derived from an EMBL/GenBank/DDBJ whole genome shotgun (WGS) entry which is preliminary data.</text>
</comment>
<accession>A0A538TIF2</accession>
<dbReference type="PANTHER" id="PTHR30524:SF0">
    <property type="entry name" value="ALTRONATE OXIDOREDUCTASE-RELATED"/>
    <property type="match status" value="1"/>
</dbReference>
<dbReference type="Gene3D" id="3.40.50.720">
    <property type="entry name" value="NAD(P)-binding Rossmann-like Domain"/>
    <property type="match status" value="1"/>
</dbReference>
<dbReference type="SUPFAM" id="SSF51735">
    <property type="entry name" value="NAD(P)-binding Rossmann-fold domains"/>
    <property type="match status" value="1"/>
</dbReference>
<dbReference type="GO" id="GO:0008926">
    <property type="term" value="F:mannitol-1-phosphate 5-dehydrogenase activity"/>
    <property type="evidence" value="ECO:0007669"/>
    <property type="project" value="TreeGrafter"/>
</dbReference>
<dbReference type="InterPro" id="IPR008927">
    <property type="entry name" value="6-PGluconate_DH-like_C_sf"/>
</dbReference>
<evidence type="ECO:0000313" key="6">
    <source>
        <dbReference type="EMBL" id="TMQ63395.1"/>
    </source>
</evidence>
<feature type="compositionally biased region" description="Low complexity" evidence="3">
    <location>
        <begin position="414"/>
        <end position="424"/>
    </location>
</feature>
<feature type="domain" description="Mannitol dehydrogenase N-terminal" evidence="4">
    <location>
        <begin position="1"/>
        <end position="193"/>
    </location>
</feature>
<feature type="region of interest" description="Disordered" evidence="3">
    <location>
        <begin position="404"/>
        <end position="450"/>
    </location>
</feature>
<dbReference type="AlphaFoldDB" id="A0A538TIF2"/>